<dbReference type="Pfam" id="PF00780">
    <property type="entry name" value="CNH"/>
    <property type="match status" value="1"/>
</dbReference>
<evidence type="ECO:0000256" key="4">
    <source>
        <dbReference type="ARBA" id="ARBA00022553"/>
    </source>
</evidence>
<dbReference type="Gene3D" id="1.10.510.10">
    <property type="entry name" value="Transferase(Phosphotransferase) domain 1"/>
    <property type="match status" value="1"/>
</dbReference>
<keyword evidence="7 8" id="KW-0067">ATP-binding</keyword>
<keyword evidence="5" id="KW-0808">Transferase</keyword>
<organism evidence="12 13">
    <name type="scientific">Amphimedon queenslandica</name>
    <name type="common">Sponge</name>
    <dbReference type="NCBI Taxonomy" id="400682"/>
    <lineage>
        <taxon>Eukaryota</taxon>
        <taxon>Metazoa</taxon>
        <taxon>Porifera</taxon>
        <taxon>Demospongiae</taxon>
        <taxon>Heteroscleromorpha</taxon>
        <taxon>Haplosclerida</taxon>
        <taxon>Niphatidae</taxon>
        <taxon>Amphimedon</taxon>
    </lineage>
</organism>
<feature type="binding site" evidence="8">
    <location>
        <position position="50"/>
    </location>
    <ligand>
        <name>ATP</name>
        <dbReference type="ChEBI" id="CHEBI:30616"/>
    </ligand>
</feature>
<evidence type="ECO:0000256" key="5">
    <source>
        <dbReference type="ARBA" id="ARBA00022679"/>
    </source>
</evidence>
<dbReference type="EC" id="2.7.11.1" evidence="3"/>
<dbReference type="SMART" id="SM00036">
    <property type="entry name" value="CNH"/>
    <property type="match status" value="1"/>
</dbReference>
<evidence type="ECO:0000256" key="6">
    <source>
        <dbReference type="ARBA" id="ARBA00022741"/>
    </source>
</evidence>
<protein>
    <recommendedName>
        <fullName evidence="3">non-specific serine/threonine protein kinase</fullName>
        <ecNumber evidence="3">2.7.11.1</ecNumber>
    </recommendedName>
</protein>
<sequence length="708" mass="79750">MAISPDGILPNISRKNPERDFELVKQIGSGTYGEVYKAKLVKTGQLCALKIIKIEPGEDFNIIQQEILILSECKHANIVGYLGSYLRSVKHTLIFYKPCMHHPMRALYLMTKRNFRPPTLQHKNKWSNNFHDFLSQALKKDPKIRPNADDLLKHEFVHRDLSGLLMVPLIRVLEAPSPKPKMSASDPDEEDDTGARKESQMKRISSVKHHNKIDRQISDVAMHGLNLPPKQEAQEPISAWLDEPFHKPRIQRLSAEAITQYDMTDPEYQSVDSIYQSPEDSLTPPPADRTPVAPPVPPRGTSSSRISRVPIPLPDDNNSPHVYGNVGPSNPPVPPRNRPPQETVTPTNPTPPAVPPRPSSKPSIHKKQSTEGRAYFSKIFNGCPLKLHCATSWTHPHNQNYYVLLGAEEGLFSLQANTQQDPVMEQVSPRSCHWLRVVENVLIWLSGTNHMISMTNLIQLFQSESQKAPGHRNRSHTSKIHDSKGCYKCSIARNPFSDQRYLLAAVPKGILVMQWYQPRHAFMHVKLFECSLPSPLNMFEAFVIENDEYPSVCVGVRESEGGNVQFNAININSNSCWFDSFSNDEIIELQQLEKDTIFVASQFCAKFVDLNGTMKPSGKQASQIYFDKKTESMVYLQNCVLSFHKHGMQGKSLITQQVTAEVADSSKVFHLLGSHGTIIIETKQADDASGPSNLYILVSEEAYHVHSQ</sequence>
<proteinExistence type="inferred from homology"/>
<dbReference type="PANTHER" id="PTHR48012:SF18">
    <property type="entry name" value="HAPPYHOUR, ISOFORM A"/>
    <property type="match status" value="1"/>
</dbReference>
<feature type="compositionally biased region" description="Pro residues" evidence="9">
    <location>
        <begin position="348"/>
        <end position="359"/>
    </location>
</feature>
<dbReference type="InterPro" id="IPR001180">
    <property type="entry name" value="CNH_dom"/>
</dbReference>
<dbReference type="Gene3D" id="3.30.200.20">
    <property type="entry name" value="Phosphorylase Kinase, domain 1"/>
    <property type="match status" value="1"/>
</dbReference>
<dbReference type="GeneID" id="100638340"/>
<evidence type="ECO:0000313" key="12">
    <source>
        <dbReference type="EnsemblMetazoa" id="XP_019851536.1"/>
    </source>
</evidence>
<feature type="domain" description="CNH" evidence="11">
    <location>
        <begin position="384"/>
        <end position="678"/>
    </location>
</feature>
<accession>A0AAN0J458</accession>
<dbReference type="PROSITE" id="PS50219">
    <property type="entry name" value="CNH"/>
    <property type="match status" value="1"/>
</dbReference>
<keyword evidence="4" id="KW-0597">Phosphoprotein</keyword>
<dbReference type="InterPro" id="IPR050629">
    <property type="entry name" value="STE20/SPS1-PAK"/>
</dbReference>
<dbReference type="PROSITE" id="PS00107">
    <property type="entry name" value="PROTEIN_KINASE_ATP"/>
    <property type="match status" value="1"/>
</dbReference>
<comment type="cofactor">
    <cofactor evidence="1">
        <name>Mg(2+)</name>
        <dbReference type="ChEBI" id="CHEBI:18420"/>
    </cofactor>
</comment>
<evidence type="ECO:0000256" key="7">
    <source>
        <dbReference type="ARBA" id="ARBA00022840"/>
    </source>
</evidence>
<evidence type="ECO:0000313" key="13">
    <source>
        <dbReference type="Proteomes" id="UP000007879"/>
    </source>
</evidence>
<dbReference type="PIRSF" id="PIRSF038172">
    <property type="entry name" value="MAPKKKK"/>
    <property type="match status" value="1"/>
</dbReference>
<dbReference type="EnsemblMetazoa" id="XM_019995977.1">
    <property type="protein sequence ID" value="XP_019851536.1"/>
    <property type="gene ID" value="LOC100638340"/>
</dbReference>
<keyword evidence="6 8" id="KW-0547">Nucleotide-binding</keyword>
<reference evidence="13" key="1">
    <citation type="journal article" date="2010" name="Nature">
        <title>The Amphimedon queenslandica genome and the evolution of animal complexity.</title>
        <authorList>
            <person name="Srivastava M."/>
            <person name="Simakov O."/>
            <person name="Chapman J."/>
            <person name="Fahey B."/>
            <person name="Gauthier M.E."/>
            <person name="Mitros T."/>
            <person name="Richards G.S."/>
            <person name="Conaco C."/>
            <person name="Dacre M."/>
            <person name="Hellsten U."/>
            <person name="Larroux C."/>
            <person name="Putnam N.H."/>
            <person name="Stanke M."/>
            <person name="Adamska M."/>
            <person name="Darling A."/>
            <person name="Degnan S.M."/>
            <person name="Oakley T.H."/>
            <person name="Plachetzki D.C."/>
            <person name="Zhai Y."/>
            <person name="Adamski M."/>
            <person name="Calcino A."/>
            <person name="Cummins S.F."/>
            <person name="Goodstein D.M."/>
            <person name="Harris C."/>
            <person name="Jackson D.J."/>
            <person name="Leys S.P."/>
            <person name="Shu S."/>
            <person name="Woodcroft B.J."/>
            <person name="Vervoort M."/>
            <person name="Kosik K.S."/>
            <person name="Manning G."/>
            <person name="Degnan B.M."/>
            <person name="Rokhsar D.S."/>
        </authorList>
    </citation>
    <scope>NUCLEOTIDE SEQUENCE [LARGE SCALE GENOMIC DNA]</scope>
</reference>
<evidence type="ECO:0000259" key="11">
    <source>
        <dbReference type="PROSITE" id="PS50219"/>
    </source>
</evidence>
<dbReference type="GO" id="GO:0008349">
    <property type="term" value="F:MAP kinase kinase kinase kinase activity"/>
    <property type="evidence" value="ECO:0007669"/>
    <property type="project" value="InterPro"/>
</dbReference>
<keyword evidence="13" id="KW-1185">Reference proteome</keyword>
<dbReference type="PANTHER" id="PTHR48012">
    <property type="entry name" value="STERILE20-LIKE KINASE, ISOFORM B-RELATED"/>
    <property type="match status" value="1"/>
</dbReference>
<evidence type="ECO:0000256" key="9">
    <source>
        <dbReference type="SAM" id="MobiDB-lite"/>
    </source>
</evidence>
<evidence type="ECO:0000256" key="8">
    <source>
        <dbReference type="PROSITE-ProRule" id="PRU10141"/>
    </source>
</evidence>
<comment type="similarity">
    <text evidence="2">Belongs to the protein kinase superfamily. STE Ser/Thr protein kinase family. STE20 subfamily.</text>
</comment>
<name>A0AAN0J458_AMPQE</name>
<dbReference type="Pfam" id="PF00069">
    <property type="entry name" value="Pkinase"/>
    <property type="match status" value="1"/>
</dbReference>
<feature type="region of interest" description="Disordered" evidence="9">
    <location>
        <begin position="276"/>
        <end position="369"/>
    </location>
</feature>
<dbReference type="InterPro" id="IPR021160">
    <property type="entry name" value="MAPKKKK"/>
</dbReference>
<dbReference type="PROSITE" id="PS50011">
    <property type="entry name" value="PROTEIN_KINASE_DOM"/>
    <property type="match status" value="1"/>
</dbReference>
<dbReference type="GO" id="GO:0005524">
    <property type="term" value="F:ATP binding"/>
    <property type="evidence" value="ECO:0007669"/>
    <property type="project" value="UniProtKB-UniRule"/>
</dbReference>
<evidence type="ECO:0000256" key="1">
    <source>
        <dbReference type="ARBA" id="ARBA00001946"/>
    </source>
</evidence>
<dbReference type="InterPro" id="IPR017441">
    <property type="entry name" value="Protein_kinase_ATP_BS"/>
</dbReference>
<evidence type="ECO:0000256" key="3">
    <source>
        <dbReference type="ARBA" id="ARBA00012513"/>
    </source>
</evidence>
<evidence type="ECO:0000259" key="10">
    <source>
        <dbReference type="PROSITE" id="PS50011"/>
    </source>
</evidence>
<feature type="region of interest" description="Disordered" evidence="9">
    <location>
        <begin position="177"/>
        <end position="214"/>
    </location>
</feature>
<dbReference type="RefSeq" id="XP_019851536.1">
    <property type="nucleotide sequence ID" value="XM_019995977.1"/>
</dbReference>
<reference evidence="12" key="2">
    <citation type="submission" date="2024-06" db="UniProtKB">
        <authorList>
            <consortium name="EnsemblMetazoa"/>
        </authorList>
    </citation>
    <scope>IDENTIFICATION</scope>
</reference>
<evidence type="ECO:0000256" key="2">
    <source>
        <dbReference type="ARBA" id="ARBA00008874"/>
    </source>
</evidence>
<feature type="domain" description="Protein kinase" evidence="10">
    <location>
        <begin position="21"/>
        <end position="376"/>
    </location>
</feature>
<dbReference type="AlphaFoldDB" id="A0AAN0J458"/>
<dbReference type="Proteomes" id="UP000007879">
    <property type="component" value="Unassembled WGS sequence"/>
</dbReference>
<dbReference type="InterPro" id="IPR011009">
    <property type="entry name" value="Kinase-like_dom_sf"/>
</dbReference>
<feature type="compositionally biased region" description="Pro residues" evidence="9">
    <location>
        <begin position="329"/>
        <end position="338"/>
    </location>
</feature>
<dbReference type="KEGG" id="aqu:100638340"/>
<dbReference type="InterPro" id="IPR000719">
    <property type="entry name" value="Prot_kinase_dom"/>
</dbReference>
<dbReference type="GO" id="GO:0005737">
    <property type="term" value="C:cytoplasm"/>
    <property type="evidence" value="ECO:0007669"/>
    <property type="project" value="TreeGrafter"/>
</dbReference>
<dbReference type="SUPFAM" id="SSF56112">
    <property type="entry name" value="Protein kinase-like (PK-like)"/>
    <property type="match status" value="1"/>
</dbReference>
<feature type="compositionally biased region" description="Pro residues" evidence="9">
    <location>
        <begin position="283"/>
        <end position="298"/>
    </location>
</feature>